<comment type="caution">
    <text evidence="9">The sequence shown here is derived from an EMBL/GenBank/DDBJ whole genome shotgun (WGS) entry which is preliminary data.</text>
</comment>
<feature type="compositionally biased region" description="Low complexity" evidence="7">
    <location>
        <begin position="535"/>
        <end position="559"/>
    </location>
</feature>
<dbReference type="InterPro" id="IPR027417">
    <property type="entry name" value="P-loop_NTPase"/>
</dbReference>
<keyword evidence="3" id="KW-1003">Cell membrane</keyword>
<dbReference type="AlphaFoldDB" id="A0A7Z0EBA9"/>
<feature type="transmembrane region" description="Helical" evidence="8">
    <location>
        <begin position="14"/>
        <end position="32"/>
    </location>
</feature>
<evidence type="ECO:0000313" key="9">
    <source>
        <dbReference type="EMBL" id="NYJ18507.1"/>
    </source>
</evidence>
<evidence type="ECO:0000256" key="4">
    <source>
        <dbReference type="ARBA" id="ARBA00022692"/>
    </source>
</evidence>
<comment type="subcellular location">
    <subcellularLocation>
        <location evidence="1">Cell membrane</location>
        <topology evidence="1">Multi-pass membrane protein</topology>
    </subcellularLocation>
</comment>
<dbReference type="PANTHER" id="PTHR37937">
    <property type="entry name" value="CONJUGATIVE TRANSFER: DNA TRANSPORT"/>
    <property type="match status" value="1"/>
</dbReference>
<reference evidence="9 10" key="1">
    <citation type="submission" date="2020-07" db="EMBL/GenBank/DDBJ databases">
        <title>Sequencing the genomes of 1000 actinobacteria strains.</title>
        <authorList>
            <person name="Klenk H.-P."/>
        </authorList>
    </citation>
    <scope>NUCLEOTIDE SEQUENCE [LARGE SCALE GENOMIC DNA]</scope>
    <source>
        <strain evidence="9 10">LI1</strain>
    </source>
</reference>
<dbReference type="PANTHER" id="PTHR37937:SF1">
    <property type="entry name" value="CONJUGATIVE TRANSFER: DNA TRANSPORT"/>
    <property type="match status" value="1"/>
</dbReference>
<evidence type="ECO:0008006" key="11">
    <source>
        <dbReference type="Google" id="ProtNLM"/>
    </source>
</evidence>
<dbReference type="InterPro" id="IPR003688">
    <property type="entry name" value="TraG/VirD4"/>
</dbReference>
<evidence type="ECO:0000256" key="8">
    <source>
        <dbReference type="SAM" id="Phobius"/>
    </source>
</evidence>
<dbReference type="EMBL" id="JACCFM010000001">
    <property type="protein sequence ID" value="NYJ18507.1"/>
    <property type="molecule type" value="Genomic_DNA"/>
</dbReference>
<feature type="region of interest" description="Disordered" evidence="7">
    <location>
        <begin position="469"/>
        <end position="572"/>
    </location>
</feature>
<evidence type="ECO:0000256" key="7">
    <source>
        <dbReference type="SAM" id="MobiDB-lite"/>
    </source>
</evidence>
<keyword evidence="4 8" id="KW-0812">Transmembrane</keyword>
<gene>
    <name evidence="9" type="ORF">HNR05_000298</name>
</gene>
<evidence type="ECO:0000256" key="1">
    <source>
        <dbReference type="ARBA" id="ARBA00004651"/>
    </source>
</evidence>
<evidence type="ECO:0000256" key="2">
    <source>
        <dbReference type="ARBA" id="ARBA00008806"/>
    </source>
</evidence>
<sequence length="572" mass="59207">MNTSQPQGPLGDELTNLGIGVLLGAAMLALVLRVAGAVAAWATGIAQPVGGAASGISVLANPGNPSLALQAPGLNPLAYWLTAGVLVGGVSAAAILVWRMLRDSGRGAKPDPLRIPGIATRTDVTRAASHKALMKRATHLRPSLTHASPGDIGYRIGHSRGTAVWASVEDSILVIGPPRSGKGAHIVINAILDAPGPVITTSTRPDNLTTTLRARQRLGPVAVFDPQQLAAGIPVGLRWSPIRGCEDPLTAMIRAAGLAAGTGLAAGGVDGGGFWEAKTRTALQALLHAAALGRCPPIELFRWTLDPTAAHDAVAILLSTPAAASGWADSLQAMLEADPRTRDSIWQGVSLALSALADPRVMDAVSPGDGEGFDPEEFLHSHGTLYLLATGAGANNSAALVSAFVEDLVETARRMAARSAGARLDPPLLLALDEIGNLGRCQRSWRRAAARVSRRCRCCSRSRRRALNGATMQLAPSGTHRSSRSFSAAHPTRATCRTSRRSSASAMKPPTRQRSVIAAPVHRNARSAVSRSCRPTRSAPSHSAPASSCSARPHPSSHACACGPSAPTPKSS</sequence>
<keyword evidence="6 8" id="KW-0472">Membrane</keyword>
<accession>A0A7Z0EBA9</accession>
<keyword evidence="10" id="KW-1185">Reference proteome</keyword>
<proteinExistence type="inferred from homology"/>
<evidence type="ECO:0000256" key="5">
    <source>
        <dbReference type="ARBA" id="ARBA00022989"/>
    </source>
</evidence>
<dbReference type="SUPFAM" id="SSF52540">
    <property type="entry name" value="P-loop containing nucleoside triphosphate hydrolases"/>
    <property type="match status" value="1"/>
</dbReference>
<feature type="compositionally biased region" description="Low complexity" evidence="7">
    <location>
        <begin position="492"/>
        <end position="506"/>
    </location>
</feature>
<protein>
    <recommendedName>
        <fullName evidence="11">Type VI secretion protein</fullName>
    </recommendedName>
</protein>
<organism evidence="9 10">
    <name type="scientific">Glaciibacter psychrotolerans</name>
    <dbReference type="NCBI Taxonomy" id="670054"/>
    <lineage>
        <taxon>Bacteria</taxon>
        <taxon>Bacillati</taxon>
        <taxon>Actinomycetota</taxon>
        <taxon>Actinomycetes</taxon>
        <taxon>Micrococcales</taxon>
        <taxon>Microbacteriaceae</taxon>
        <taxon>Glaciibacter</taxon>
    </lineage>
</organism>
<dbReference type="Proteomes" id="UP000537260">
    <property type="component" value="Unassembled WGS sequence"/>
</dbReference>
<feature type="compositionally biased region" description="Polar residues" evidence="7">
    <location>
        <begin position="470"/>
        <end position="486"/>
    </location>
</feature>
<name>A0A7Z0EBA9_9MICO</name>
<dbReference type="InterPro" id="IPR051539">
    <property type="entry name" value="T4SS-coupling_protein"/>
</dbReference>
<dbReference type="GO" id="GO:0005886">
    <property type="term" value="C:plasma membrane"/>
    <property type="evidence" value="ECO:0007669"/>
    <property type="project" value="UniProtKB-SubCell"/>
</dbReference>
<evidence type="ECO:0000256" key="3">
    <source>
        <dbReference type="ARBA" id="ARBA00022475"/>
    </source>
</evidence>
<evidence type="ECO:0000256" key="6">
    <source>
        <dbReference type="ARBA" id="ARBA00023136"/>
    </source>
</evidence>
<dbReference type="Pfam" id="PF02534">
    <property type="entry name" value="T4SS-DNA_transf"/>
    <property type="match status" value="1"/>
</dbReference>
<feature type="transmembrane region" description="Helical" evidence="8">
    <location>
        <begin position="79"/>
        <end position="101"/>
    </location>
</feature>
<comment type="similarity">
    <text evidence="2">Belongs to the VirD4/TraG family.</text>
</comment>
<evidence type="ECO:0000313" key="10">
    <source>
        <dbReference type="Proteomes" id="UP000537260"/>
    </source>
</evidence>
<keyword evidence="5 8" id="KW-1133">Transmembrane helix</keyword>